<keyword evidence="2" id="KW-1185">Reference proteome</keyword>
<organism evidence="1 2">
    <name type="scientific">Hyalomma asiaticum</name>
    <name type="common">Tick</name>
    <dbReference type="NCBI Taxonomy" id="266040"/>
    <lineage>
        <taxon>Eukaryota</taxon>
        <taxon>Metazoa</taxon>
        <taxon>Ecdysozoa</taxon>
        <taxon>Arthropoda</taxon>
        <taxon>Chelicerata</taxon>
        <taxon>Arachnida</taxon>
        <taxon>Acari</taxon>
        <taxon>Parasitiformes</taxon>
        <taxon>Ixodida</taxon>
        <taxon>Ixodoidea</taxon>
        <taxon>Ixodidae</taxon>
        <taxon>Hyalomminae</taxon>
        <taxon>Hyalomma</taxon>
    </lineage>
</organism>
<proteinExistence type="predicted"/>
<dbReference type="EMBL" id="CM023489">
    <property type="protein sequence ID" value="KAH6923206.1"/>
    <property type="molecule type" value="Genomic_DNA"/>
</dbReference>
<reference evidence="1" key="1">
    <citation type="submission" date="2020-05" db="EMBL/GenBank/DDBJ databases">
        <title>Large-scale comparative analyses of tick genomes elucidate their genetic diversity and vector capacities.</title>
        <authorList>
            <person name="Jia N."/>
            <person name="Wang J."/>
            <person name="Shi W."/>
            <person name="Du L."/>
            <person name="Sun Y."/>
            <person name="Zhan W."/>
            <person name="Jiang J."/>
            <person name="Wang Q."/>
            <person name="Zhang B."/>
            <person name="Ji P."/>
            <person name="Sakyi L.B."/>
            <person name="Cui X."/>
            <person name="Yuan T."/>
            <person name="Jiang B."/>
            <person name="Yang W."/>
            <person name="Lam T.T.-Y."/>
            <person name="Chang Q."/>
            <person name="Ding S."/>
            <person name="Wang X."/>
            <person name="Zhu J."/>
            <person name="Ruan X."/>
            <person name="Zhao L."/>
            <person name="Wei J."/>
            <person name="Que T."/>
            <person name="Du C."/>
            <person name="Cheng J."/>
            <person name="Dai P."/>
            <person name="Han X."/>
            <person name="Huang E."/>
            <person name="Gao Y."/>
            <person name="Liu J."/>
            <person name="Shao H."/>
            <person name="Ye R."/>
            <person name="Li L."/>
            <person name="Wei W."/>
            <person name="Wang X."/>
            <person name="Wang C."/>
            <person name="Yang T."/>
            <person name="Huo Q."/>
            <person name="Li W."/>
            <person name="Guo W."/>
            <person name="Chen H."/>
            <person name="Zhou L."/>
            <person name="Ni X."/>
            <person name="Tian J."/>
            <person name="Zhou Y."/>
            <person name="Sheng Y."/>
            <person name="Liu T."/>
            <person name="Pan Y."/>
            <person name="Xia L."/>
            <person name="Li J."/>
            <person name="Zhao F."/>
            <person name="Cao W."/>
        </authorList>
    </citation>
    <scope>NUCLEOTIDE SEQUENCE</scope>
    <source>
        <strain evidence="1">Hyas-2018</strain>
    </source>
</reference>
<comment type="caution">
    <text evidence="1">The sequence shown here is derived from an EMBL/GenBank/DDBJ whole genome shotgun (WGS) entry which is preliminary data.</text>
</comment>
<evidence type="ECO:0000313" key="1">
    <source>
        <dbReference type="EMBL" id="KAH6923206.1"/>
    </source>
</evidence>
<name>A0ACB7RKM4_HYAAI</name>
<evidence type="ECO:0000313" key="2">
    <source>
        <dbReference type="Proteomes" id="UP000821845"/>
    </source>
</evidence>
<accession>A0ACB7RKM4</accession>
<protein>
    <submittedName>
        <fullName evidence="1">Uncharacterized protein</fullName>
    </submittedName>
</protein>
<sequence>MGEATKNTPGKQRRNASLAVASVSTVRNQPSDESYVGPSGTKEHTSTDCSSRACALKRFEEMKKIANLQKSILRLQKQNVKLEEKLDAAMSTCLTLMTLDTPKNCMYYTGLPNVEVFHTLLEYFEPRAKVVYWGSDRKEHNVRKKQNGLRDIKKNSILAKEFLMVLVQLRTGMQGQELARNFLMSESIVSWTFATRMNFLQRELRHLTTLPS</sequence>
<gene>
    <name evidence="1" type="ORF">HPB50_024869</name>
</gene>
<dbReference type="Proteomes" id="UP000821845">
    <property type="component" value="Chromosome 9"/>
</dbReference>